<reference evidence="25" key="1">
    <citation type="submission" date="2025-08" db="UniProtKB">
        <authorList>
            <consortium name="Ensembl"/>
        </authorList>
    </citation>
    <scope>IDENTIFICATION</scope>
</reference>
<dbReference type="Gene3D" id="3.40.50.1220">
    <property type="entry name" value="TPP-binding domain"/>
    <property type="match status" value="1"/>
</dbReference>
<dbReference type="OMA" id="QETDMIG"/>
<dbReference type="InterPro" id="IPR012000">
    <property type="entry name" value="Thiamin_PyroP_enz_cen_dom"/>
</dbReference>
<evidence type="ECO:0000256" key="16">
    <source>
        <dbReference type="ARBA" id="ARBA00030510"/>
    </source>
</evidence>
<evidence type="ECO:0000256" key="10">
    <source>
        <dbReference type="ARBA" id="ARBA00022842"/>
    </source>
</evidence>
<keyword evidence="12 20" id="KW-0786">Thiamine pyrophosphate</keyword>
<feature type="domain" description="Thiamine pyrophosphate enzyme central" evidence="22">
    <location>
        <begin position="267"/>
        <end position="397"/>
    </location>
</feature>
<keyword evidence="10" id="KW-0460">Magnesium</keyword>
<evidence type="ECO:0000256" key="6">
    <source>
        <dbReference type="ARBA" id="ARBA00022692"/>
    </source>
</evidence>
<comment type="catalytic activity">
    <reaction evidence="18">
        <text>2-hydroxyoctadecanoyl-CoA = heptadecanal + formyl-CoA</text>
        <dbReference type="Rhea" id="RHEA:55196"/>
        <dbReference type="ChEBI" id="CHEBI:57376"/>
        <dbReference type="ChEBI" id="CHEBI:74116"/>
        <dbReference type="ChEBI" id="CHEBI:138631"/>
    </reaction>
    <physiologicalReaction direction="left-to-right" evidence="18">
        <dbReference type="Rhea" id="RHEA:55197"/>
    </physiologicalReaction>
</comment>
<dbReference type="PANTHER" id="PTHR18968:SF166">
    <property type="entry name" value="2-HYDROXYACYL-COA LYASE 2"/>
    <property type="match status" value="1"/>
</dbReference>
<dbReference type="SUPFAM" id="SSF52467">
    <property type="entry name" value="DHS-like NAD/FAD-binding domain"/>
    <property type="match status" value="1"/>
</dbReference>
<dbReference type="InterPro" id="IPR029035">
    <property type="entry name" value="DHS-like_NAD/FAD-binding_dom"/>
</dbReference>
<evidence type="ECO:0000256" key="1">
    <source>
        <dbReference type="ARBA" id="ARBA00001946"/>
    </source>
</evidence>
<dbReference type="GO" id="GO:0005789">
    <property type="term" value="C:endoplasmic reticulum membrane"/>
    <property type="evidence" value="ECO:0007669"/>
    <property type="project" value="UniProtKB-SubCell"/>
</dbReference>
<evidence type="ECO:0000256" key="12">
    <source>
        <dbReference type="ARBA" id="ARBA00023052"/>
    </source>
</evidence>
<evidence type="ECO:0000256" key="17">
    <source>
        <dbReference type="ARBA" id="ARBA00032551"/>
    </source>
</evidence>
<accession>A0A3Q3WCF4</accession>
<evidence type="ECO:0000256" key="15">
    <source>
        <dbReference type="ARBA" id="ARBA00023239"/>
    </source>
</evidence>
<evidence type="ECO:0000256" key="8">
    <source>
        <dbReference type="ARBA" id="ARBA00022824"/>
    </source>
</evidence>
<evidence type="ECO:0000256" key="20">
    <source>
        <dbReference type="RuleBase" id="RU362132"/>
    </source>
</evidence>
<dbReference type="PROSITE" id="PS00187">
    <property type="entry name" value="TPP_ENZYMES"/>
    <property type="match status" value="1"/>
</dbReference>
<dbReference type="Pfam" id="PF00205">
    <property type="entry name" value="TPP_enzyme_M"/>
    <property type="match status" value="1"/>
</dbReference>
<keyword evidence="6 21" id="KW-0812">Transmembrane</keyword>
<dbReference type="CDD" id="cd02004">
    <property type="entry name" value="TPP_BZL_OCoD_HPCL"/>
    <property type="match status" value="1"/>
</dbReference>
<dbReference type="FunFam" id="3.40.50.1220:FF:000021">
    <property type="entry name" value="IlvB (bacterial acetolactate synthase)-like"/>
    <property type="match status" value="1"/>
</dbReference>
<evidence type="ECO:0000256" key="13">
    <source>
        <dbReference type="ARBA" id="ARBA00023098"/>
    </source>
</evidence>
<dbReference type="InterPro" id="IPR029061">
    <property type="entry name" value="THDP-binding"/>
</dbReference>
<evidence type="ECO:0000256" key="18">
    <source>
        <dbReference type="ARBA" id="ARBA00048738"/>
    </source>
</evidence>
<dbReference type="GO" id="GO:0009099">
    <property type="term" value="P:L-valine biosynthetic process"/>
    <property type="evidence" value="ECO:0007669"/>
    <property type="project" value="TreeGrafter"/>
</dbReference>
<dbReference type="GO" id="GO:0006631">
    <property type="term" value="P:fatty acid metabolic process"/>
    <property type="evidence" value="ECO:0007669"/>
    <property type="project" value="UniProtKB-KW"/>
</dbReference>
<dbReference type="GO" id="GO:0016829">
    <property type="term" value="F:lyase activity"/>
    <property type="evidence" value="ECO:0007669"/>
    <property type="project" value="UniProtKB-KW"/>
</dbReference>
<keyword evidence="14 21" id="KW-0472">Membrane</keyword>
<dbReference type="FunFam" id="3.40.50.970:FF:000048">
    <property type="entry name" value="IlvB (bacterial acetolactate synthase)-like"/>
    <property type="match status" value="1"/>
</dbReference>
<dbReference type="GO" id="GO:0000287">
    <property type="term" value="F:magnesium ion binding"/>
    <property type="evidence" value="ECO:0007669"/>
    <property type="project" value="InterPro"/>
</dbReference>
<keyword evidence="8" id="KW-0256">Endoplasmic reticulum</keyword>
<keyword evidence="9" id="KW-0276">Fatty acid metabolism</keyword>
<feature type="domain" description="Thiamine pyrophosphate enzyme N-terminal TPP-binding" evidence="24">
    <location>
        <begin position="46"/>
        <end position="161"/>
    </location>
</feature>
<dbReference type="InterPro" id="IPR000399">
    <property type="entry name" value="TPP-bd_CS"/>
</dbReference>
<keyword evidence="26" id="KW-1185">Reference proteome</keyword>
<dbReference type="InterPro" id="IPR012001">
    <property type="entry name" value="Thiamin_PyroP_enz_TPP-bd_dom"/>
</dbReference>
<dbReference type="Proteomes" id="UP000261620">
    <property type="component" value="Unplaced"/>
</dbReference>
<dbReference type="InterPro" id="IPR011766">
    <property type="entry name" value="TPP_enzyme_TPP-bd"/>
</dbReference>
<evidence type="ECO:0000256" key="14">
    <source>
        <dbReference type="ARBA" id="ARBA00023136"/>
    </source>
</evidence>
<comment type="cofactor">
    <cofactor evidence="1">
        <name>Mg(2+)</name>
        <dbReference type="ChEBI" id="CHEBI:18420"/>
    </cofactor>
</comment>
<evidence type="ECO:0000256" key="5">
    <source>
        <dbReference type="ARBA" id="ARBA00018936"/>
    </source>
</evidence>
<sequence length="625" mass="67298">MESFGAVGTVLGCFAGVAVGGLVFAVYKLGLFYQLFHKVEAMSPRHGGESVAEVFRAHGVKYVFTLVGGHISPILVACEKVGIRIVDTRHEATAVFAADAVARLSGTVGVAAVTAGPGLTNTVTAVKNAQMAESPLLLIGGAAATLLQGRGALQDINQMSLFKPLCKFCASIRTVRDIIPTVRKALAIAQSGTPGPVFIEFPIDTLYPFHLVSKEFGMKNTPKGLMGKVVSWYLNNHLRNLFAGAWETRDVAPLSVDIPQATDGQVQSCIELVSQAKKPVILLGSQVTLPPTPVDDIRKALEDLGIPCFLGGMSRGMLGKDSPIHIRQNRRDALKEADLVLLAGTVCDFRLSYGRVLSRKSKIIAVNRDRMQLLKNSDMFWKPTLAVQSDAGQLIVRLSKGLKGHRCPEEWPQNLKAGDMAKENANRVKADEKTEHHLNPLKVLHCVNELMSEDSIIVADGGDFVGSAAYIMRPRGPLRWLDPGAFGTLGVGGGFALGAKLCRPESEVWIVYGDGSLGYSVAEFDTFTRHKTPVIAVVGNDACWSQISREQVPILGSNVACGLAFTDYHVVADGYGGKGYLIGREDGDRLSDIIRQAQKETREGKAILLNVLIGKTNFREGSISV</sequence>
<dbReference type="STRING" id="94237.ENSMMOP00000006419"/>
<dbReference type="GO" id="GO:0009097">
    <property type="term" value="P:isoleucine biosynthetic process"/>
    <property type="evidence" value="ECO:0007669"/>
    <property type="project" value="TreeGrafter"/>
</dbReference>
<evidence type="ECO:0000256" key="2">
    <source>
        <dbReference type="ARBA" id="ARBA00001964"/>
    </source>
</evidence>
<keyword evidence="15" id="KW-0456">Lyase</keyword>
<evidence type="ECO:0000313" key="26">
    <source>
        <dbReference type="Proteomes" id="UP000261620"/>
    </source>
</evidence>
<protein>
    <recommendedName>
        <fullName evidence="5">2-hydroxyacyl-CoA lyase 2</fullName>
    </recommendedName>
    <alternativeName>
        <fullName evidence="17">Acetolactate synthase-like protein</fullName>
    </alternativeName>
    <alternativeName>
        <fullName evidence="16">IlvB-like protein</fullName>
    </alternativeName>
</protein>
<comment type="subcellular location">
    <subcellularLocation>
        <location evidence="3">Endoplasmic reticulum membrane</location>
        <topology evidence="3">Single-pass membrane protein</topology>
    </subcellularLocation>
</comment>
<keyword evidence="11 21" id="KW-1133">Transmembrane helix</keyword>
<evidence type="ECO:0000259" key="23">
    <source>
        <dbReference type="Pfam" id="PF02775"/>
    </source>
</evidence>
<feature type="transmembrane region" description="Helical" evidence="21">
    <location>
        <begin position="6"/>
        <end position="27"/>
    </location>
</feature>
<evidence type="ECO:0000256" key="11">
    <source>
        <dbReference type="ARBA" id="ARBA00022989"/>
    </source>
</evidence>
<evidence type="ECO:0000256" key="19">
    <source>
        <dbReference type="ARBA" id="ARBA00048767"/>
    </source>
</evidence>
<dbReference type="Pfam" id="PF02776">
    <property type="entry name" value="TPP_enzyme_N"/>
    <property type="match status" value="1"/>
</dbReference>
<organism evidence="25 26">
    <name type="scientific">Mola mola</name>
    <name type="common">Ocean sunfish</name>
    <name type="synonym">Tetraodon mola</name>
    <dbReference type="NCBI Taxonomy" id="94237"/>
    <lineage>
        <taxon>Eukaryota</taxon>
        <taxon>Metazoa</taxon>
        <taxon>Chordata</taxon>
        <taxon>Craniata</taxon>
        <taxon>Vertebrata</taxon>
        <taxon>Euteleostomi</taxon>
        <taxon>Actinopterygii</taxon>
        <taxon>Neopterygii</taxon>
        <taxon>Teleostei</taxon>
        <taxon>Neoteleostei</taxon>
        <taxon>Acanthomorphata</taxon>
        <taxon>Eupercaria</taxon>
        <taxon>Tetraodontiformes</taxon>
        <taxon>Molidae</taxon>
        <taxon>Mola</taxon>
    </lineage>
</organism>
<dbReference type="PANTHER" id="PTHR18968">
    <property type="entry name" value="THIAMINE PYROPHOSPHATE ENZYMES"/>
    <property type="match status" value="1"/>
</dbReference>
<comment type="similarity">
    <text evidence="4 20">Belongs to the TPP enzyme family.</text>
</comment>
<dbReference type="InterPro" id="IPR045229">
    <property type="entry name" value="TPP_enz"/>
</dbReference>
<evidence type="ECO:0000256" key="21">
    <source>
        <dbReference type="SAM" id="Phobius"/>
    </source>
</evidence>
<comment type="cofactor">
    <cofactor evidence="2">
        <name>thiamine diphosphate</name>
        <dbReference type="ChEBI" id="CHEBI:58937"/>
    </cofactor>
</comment>
<name>A0A3Q3WCF4_MOLML</name>
<comment type="catalytic activity">
    <reaction evidence="19">
        <text>(2R)-hydroxyhexadecanoyl-CoA = pentadecanal + formyl-CoA</text>
        <dbReference type="Rhea" id="RHEA:55212"/>
        <dbReference type="ChEBI" id="CHEBI:17302"/>
        <dbReference type="ChEBI" id="CHEBI:57376"/>
        <dbReference type="ChEBI" id="CHEBI:138654"/>
    </reaction>
    <physiologicalReaction direction="left-to-right" evidence="19">
        <dbReference type="Rhea" id="RHEA:55213"/>
    </physiologicalReaction>
</comment>
<dbReference type="GO" id="GO:0050660">
    <property type="term" value="F:flavin adenine dinucleotide binding"/>
    <property type="evidence" value="ECO:0007669"/>
    <property type="project" value="TreeGrafter"/>
</dbReference>
<evidence type="ECO:0000259" key="24">
    <source>
        <dbReference type="Pfam" id="PF02776"/>
    </source>
</evidence>
<dbReference type="CDD" id="cd07035">
    <property type="entry name" value="TPP_PYR_POX_like"/>
    <property type="match status" value="1"/>
</dbReference>
<dbReference type="GO" id="GO:0005948">
    <property type="term" value="C:acetolactate synthase complex"/>
    <property type="evidence" value="ECO:0007669"/>
    <property type="project" value="TreeGrafter"/>
</dbReference>
<evidence type="ECO:0000256" key="3">
    <source>
        <dbReference type="ARBA" id="ARBA00004389"/>
    </source>
</evidence>
<evidence type="ECO:0000256" key="9">
    <source>
        <dbReference type="ARBA" id="ARBA00022832"/>
    </source>
</evidence>
<evidence type="ECO:0000313" key="25">
    <source>
        <dbReference type="Ensembl" id="ENSMMOP00000006419.1"/>
    </source>
</evidence>
<dbReference type="GO" id="GO:0030976">
    <property type="term" value="F:thiamine pyrophosphate binding"/>
    <property type="evidence" value="ECO:0007669"/>
    <property type="project" value="InterPro"/>
</dbReference>
<dbReference type="GO" id="GO:0003984">
    <property type="term" value="F:acetolactate synthase activity"/>
    <property type="evidence" value="ECO:0007669"/>
    <property type="project" value="TreeGrafter"/>
</dbReference>
<proteinExistence type="inferred from homology"/>
<dbReference type="Gene3D" id="3.40.50.970">
    <property type="match status" value="2"/>
</dbReference>
<keyword evidence="7" id="KW-0479">Metal-binding</keyword>
<dbReference type="SUPFAM" id="SSF52518">
    <property type="entry name" value="Thiamin diphosphate-binding fold (THDP-binding)"/>
    <property type="match status" value="2"/>
</dbReference>
<dbReference type="Pfam" id="PF02775">
    <property type="entry name" value="TPP_enzyme_C"/>
    <property type="match status" value="1"/>
</dbReference>
<evidence type="ECO:0000256" key="4">
    <source>
        <dbReference type="ARBA" id="ARBA00007812"/>
    </source>
</evidence>
<keyword evidence="13" id="KW-0443">Lipid metabolism</keyword>
<dbReference type="AlphaFoldDB" id="A0A3Q3WCF4"/>
<reference evidence="25" key="2">
    <citation type="submission" date="2025-09" db="UniProtKB">
        <authorList>
            <consortium name="Ensembl"/>
        </authorList>
    </citation>
    <scope>IDENTIFICATION</scope>
</reference>
<dbReference type="Ensembl" id="ENSMMOT00000006535.1">
    <property type="protein sequence ID" value="ENSMMOP00000006419.1"/>
    <property type="gene ID" value="ENSMMOG00000005027.1"/>
</dbReference>
<evidence type="ECO:0000259" key="22">
    <source>
        <dbReference type="Pfam" id="PF00205"/>
    </source>
</evidence>
<feature type="domain" description="Thiamine pyrophosphate enzyme TPP-binding" evidence="23">
    <location>
        <begin position="460"/>
        <end position="601"/>
    </location>
</feature>
<evidence type="ECO:0000256" key="7">
    <source>
        <dbReference type="ARBA" id="ARBA00022723"/>
    </source>
</evidence>